<dbReference type="AlphaFoldDB" id="A0AAV6JQA9"/>
<organism evidence="1 2">
    <name type="scientific">Rhododendron griersonianum</name>
    <dbReference type="NCBI Taxonomy" id="479676"/>
    <lineage>
        <taxon>Eukaryota</taxon>
        <taxon>Viridiplantae</taxon>
        <taxon>Streptophyta</taxon>
        <taxon>Embryophyta</taxon>
        <taxon>Tracheophyta</taxon>
        <taxon>Spermatophyta</taxon>
        <taxon>Magnoliopsida</taxon>
        <taxon>eudicotyledons</taxon>
        <taxon>Gunneridae</taxon>
        <taxon>Pentapetalae</taxon>
        <taxon>asterids</taxon>
        <taxon>Ericales</taxon>
        <taxon>Ericaceae</taxon>
        <taxon>Ericoideae</taxon>
        <taxon>Rhodoreae</taxon>
        <taxon>Rhododendron</taxon>
    </lineage>
</organism>
<evidence type="ECO:0000313" key="2">
    <source>
        <dbReference type="Proteomes" id="UP000823749"/>
    </source>
</evidence>
<name>A0AAV6JQA9_9ERIC</name>
<evidence type="ECO:0000313" key="1">
    <source>
        <dbReference type="EMBL" id="KAG5541982.1"/>
    </source>
</evidence>
<keyword evidence="2" id="KW-1185">Reference proteome</keyword>
<reference evidence="1" key="1">
    <citation type="submission" date="2020-08" db="EMBL/GenBank/DDBJ databases">
        <title>Plant Genome Project.</title>
        <authorList>
            <person name="Zhang R.-G."/>
        </authorList>
    </citation>
    <scope>NUCLEOTIDE SEQUENCE</scope>
    <source>
        <strain evidence="1">WSP0</strain>
        <tissue evidence="1">Leaf</tissue>
    </source>
</reference>
<accession>A0AAV6JQA9</accession>
<proteinExistence type="predicted"/>
<sequence length="80" mass="8911">MWIQRTHPVGALQNCFIVVDTGSSLSSSSPSSSSPEAIGLRRRDGFYSVLPPSYQLFENMYLLPPQEQFLAARTVNFSTK</sequence>
<dbReference type="EMBL" id="JACTNZ010000007">
    <property type="protein sequence ID" value="KAG5541982.1"/>
    <property type="molecule type" value="Genomic_DNA"/>
</dbReference>
<gene>
    <name evidence="1" type="ORF">RHGRI_021723</name>
</gene>
<protein>
    <submittedName>
        <fullName evidence="1">Uncharacterized protein</fullName>
    </submittedName>
</protein>
<dbReference type="Proteomes" id="UP000823749">
    <property type="component" value="Chromosome 7"/>
</dbReference>
<comment type="caution">
    <text evidence="1">The sequence shown here is derived from an EMBL/GenBank/DDBJ whole genome shotgun (WGS) entry which is preliminary data.</text>
</comment>